<sequence>MRQPFVPSWHTKTPDGGRRLRCREGTELSSCRSASMLQRG</sequence>
<feature type="compositionally biased region" description="Polar residues" evidence="1">
    <location>
        <begin position="27"/>
        <end position="40"/>
    </location>
</feature>
<reference evidence="3" key="1">
    <citation type="journal article" date="2013" name="Genome Biol. Evol.">
        <title>The genome sequence of Streptomyces lividans 66 reveals a novel tRNA-dependent peptide biosynthetic system within a metal-related genomic island.</title>
        <authorList>
            <person name="Cruz-Morales P."/>
            <person name="Vijgenboom E."/>
            <person name="Iruegas-Bocardo F."/>
            <person name="Girard G."/>
            <person name="Yanez-Guerra L.A."/>
            <person name="Ramos-Aboites H.E."/>
            <person name="Pernodet J.L."/>
            <person name="Anne J."/>
            <person name="van Wezel G.P."/>
            <person name="Barona-Gomez F."/>
        </authorList>
    </citation>
    <scope>NUCLEOTIDE SEQUENCE [LARGE SCALE GENOMIC DNA]</scope>
    <source>
        <strain evidence="3">1326</strain>
    </source>
</reference>
<evidence type="ECO:0000313" key="3">
    <source>
        <dbReference type="Proteomes" id="UP000014062"/>
    </source>
</evidence>
<organism evidence="2 3">
    <name type="scientific">Streptomyces lividans 1326</name>
    <dbReference type="NCBI Taxonomy" id="1200984"/>
    <lineage>
        <taxon>Bacteria</taxon>
        <taxon>Bacillati</taxon>
        <taxon>Actinomycetota</taxon>
        <taxon>Actinomycetes</taxon>
        <taxon>Kitasatosporales</taxon>
        <taxon>Streptomycetaceae</taxon>
        <taxon>Streptomyces</taxon>
    </lineage>
</organism>
<protein>
    <submittedName>
        <fullName evidence="2">Uncharacterized protein</fullName>
    </submittedName>
</protein>
<evidence type="ECO:0000256" key="1">
    <source>
        <dbReference type="SAM" id="MobiDB-lite"/>
    </source>
</evidence>
<accession>A0A7U9HDD3</accession>
<gene>
    <name evidence="2" type="ORF">SLI_5946</name>
</gene>
<dbReference type="AlphaFoldDB" id="A0A7U9HDD3"/>
<feature type="region of interest" description="Disordered" evidence="1">
    <location>
        <begin position="1"/>
        <end position="40"/>
    </location>
</feature>
<proteinExistence type="predicted"/>
<dbReference type="Proteomes" id="UP000014062">
    <property type="component" value="Chromosome"/>
</dbReference>
<feature type="compositionally biased region" description="Basic and acidic residues" evidence="1">
    <location>
        <begin position="12"/>
        <end position="26"/>
    </location>
</feature>
<dbReference type="EMBL" id="CM001889">
    <property type="protein sequence ID" value="EOY50653.1"/>
    <property type="molecule type" value="Genomic_DNA"/>
</dbReference>
<name>A0A7U9HDD3_STRLI</name>
<evidence type="ECO:0000313" key="2">
    <source>
        <dbReference type="EMBL" id="EOY50653.1"/>
    </source>
</evidence>